<gene>
    <name evidence="1" type="ORF">GGP82_001230</name>
</gene>
<sequence length="66" mass="7129">MISGGAVPFTDDAQPKWGAKRLDKIHCAKSTSAHGVSTRGHDHYGFATSNPLDCLRLKTARAHVQL</sequence>
<name>A0A9X2RAW1_9BACT</name>
<dbReference type="AlphaFoldDB" id="A0A9X2RAW1"/>
<dbReference type="EMBL" id="JANTYZ010000002">
    <property type="protein sequence ID" value="MCS3864684.1"/>
    <property type="molecule type" value="Genomic_DNA"/>
</dbReference>
<comment type="caution">
    <text evidence="1">The sequence shown here is derived from an EMBL/GenBank/DDBJ whole genome shotgun (WGS) entry which is preliminary data.</text>
</comment>
<dbReference type="Proteomes" id="UP001155034">
    <property type="component" value="Unassembled WGS sequence"/>
</dbReference>
<accession>A0A9X2RAW1</accession>
<proteinExistence type="predicted"/>
<organism evidence="1 2">
    <name type="scientific">Salinibacter ruber</name>
    <dbReference type="NCBI Taxonomy" id="146919"/>
    <lineage>
        <taxon>Bacteria</taxon>
        <taxon>Pseudomonadati</taxon>
        <taxon>Rhodothermota</taxon>
        <taxon>Rhodothermia</taxon>
        <taxon>Rhodothermales</taxon>
        <taxon>Salinibacteraceae</taxon>
        <taxon>Salinibacter</taxon>
    </lineage>
</organism>
<protein>
    <submittedName>
        <fullName evidence="1">Uncharacterized protein</fullName>
    </submittedName>
</protein>
<evidence type="ECO:0000313" key="2">
    <source>
        <dbReference type="Proteomes" id="UP001155034"/>
    </source>
</evidence>
<reference evidence="1" key="1">
    <citation type="submission" date="2022-08" db="EMBL/GenBank/DDBJ databases">
        <title>Genomic Encyclopedia of Type Strains, Phase V (KMG-V): Genome sequencing to study the core and pangenomes of soil and plant-associated prokaryotes.</title>
        <authorList>
            <person name="Whitman W."/>
        </authorList>
    </citation>
    <scope>NUCLEOTIDE SEQUENCE</scope>
    <source>
        <strain evidence="1">SP2016B</strain>
    </source>
</reference>
<evidence type="ECO:0000313" key="1">
    <source>
        <dbReference type="EMBL" id="MCS3864684.1"/>
    </source>
</evidence>